<dbReference type="HOGENOM" id="CLU_683393_0_0_1"/>
<name>J9DQF3_EDHAE</name>
<protein>
    <submittedName>
        <fullName evidence="1">Uncharacterized protein</fullName>
    </submittedName>
</protein>
<gene>
    <name evidence="1" type="ORF">EDEG_01012</name>
</gene>
<reference evidence="2" key="2">
    <citation type="submission" date="2015-07" db="EMBL/GenBank/DDBJ databases">
        <title>Contrasting host-pathogen interactions and genome evolution in two generalist and specialist microsporidian pathogens of mosquitoes.</title>
        <authorList>
            <consortium name="The Broad Institute Genomics Platform"/>
            <consortium name="The Broad Institute Genome Sequencing Center for Infectious Disease"/>
            <person name="Cuomo C.A."/>
            <person name="Sanscrainte N.D."/>
            <person name="Goldberg J.M."/>
            <person name="Heiman D."/>
            <person name="Young S."/>
            <person name="Zeng Q."/>
            <person name="Becnel J.J."/>
            <person name="Birren B.W."/>
        </authorList>
    </citation>
    <scope>NUCLEOTIDE SEQUENCE [LARGE SCALE GENOMIC DNA]</scope>
    <source>
        <strain evidence="2">USNM 41457</strain>
    </source>
</reference>
<accession>J9DQF3</accession>
<dbReference type="Proteomes" id="UP000003163">
    <property type="component" value="Unassembled WGS sequence"/>
</dbReference>
<proteinExistence type="predicted"/>
<dbReference type="VEuPathDB" id="MicrosporidiaDB:EDEG_01012"/>
<dbReference type="EMBL" id="AFBI03000013">
    <property type="protein sequence ID" value="EJW04790.1"/>
    <property type="molecule type" value="Genomic_DNA"/>
</dbReference>
<keyword evidence="2" id="KW-1185">Reference proteome</keyword>
<organism evidence="1 2">
    <name type="scientific">Edhazardia aedis (strain USNM 41457)</name>
    <name type="common">Microsporidian parasite</name>
    <dbReference type="NCBI Taxonomy" id="1003232"/>
    <lineage>
        <taxon>Eukaryota</taxon>
        <taxon>Fungi</taxon>
        <taxon>Fungi incertae sedis</taxon>
        <taxon>Microsporidia</taxon>
        <taxon>Edhazardia</taxon>
    </lineage>
</organism>
<dbReference type="AlphaFoldDB" id="J9DQF3"/>
<evidence type="ECO:0000313" key="2">
    <source>
        <dbReference type="Proteomes" id="UP000003163"/>
    </source>
</evidence>
<sequence>MSSNLSKDVDLILKGIHDEAFWVENELKIISLVSTNNNKAKIKEILRCKLEEGIKYSVLKLVGKLHLIFDDKIYLNYLKHSVNFNYNFYELIFDLHLKKLISHKGLGIIKYELLNHSKHGLNPEILENTETNKLQEKIEDDRQLAKYEIRKSIWKDNERFCTLKDNEYMNNIPLVRSDFINNKNFVFLEKKKVIIVDITDLFDLISAHDEYSHDIIRKLESAIIDVLRNFFKMPQGLSLETLSNNEIINSINNDIYRTNYTNYIKRYIEDFRRFCKPNFAREIIIKYDNLCGGFYRRFKELLQSLQHLNIHSMYFVTLNDIPFTLSCAAVFQFDCINCTRIISYSKISLENIISRINDAENIPYSVYYGNNKQALNIDECFVAGRMSDLFYESKISRCLYPNR</sequence>
<evidence type="ECO:0000313" key="1">
    <source>
        <dbReference type="EMBL" id="EJW04790.1"/>
    </source>
</evidence>
<reference evidence="1 2" key="1">
    <citation type="submission" date="2011-08" db="EMBL/GenBank/DDBJ databases">
        <authorList>
            <person name="Liu Z.J."/>
            <person name="Shi F.L."/>
            <person name="Lu J.Q."/>
            <person name="Li M."/>
            <person name="Wang Z.L."/>
        </authorList>
    </citation>
    <scope>NUCLEOTIDE SEQUENCE [LARGE SCALE GENOMIC DNA]</scope>
    <source>
        <strain evidence="1 2">USNM 41457</strain>
    </source>
</reference>
<dbReference type="InParanoid" id="J9DQF3"/>
<comment type="caution">
    <text evidence="1">The sequence shown here is derived from an EMBL/GenBank/DDBJ whole genome shotgun (WGS) entry which is preliminary data.</text>
</comment>